<dbReference type="PROSITE" id="PS51462">
    <property type="entry name" value="NUDIX"/>
    <property type="match status" value="1"/>
</dbReference>
<evidence type="ECO:0000256" key="1">
    <source>
        <dbReference type="ARBA" id="ARBA00022801"/>
    </source>
</evidence>
<dbReference type="PANTHER" id="PTHR10885:SF0">
    <property type="entry name" value="ISOPENTENYL-DIPHOSPHATE DELTA-ISOMERASE"/>
    <property type="match status" value="1"/>
</dbReference>
<dbReference type="InterPro" id="IPR015797">
    <property type="entry name" value="NUDIX_hydrolase-like_dom_sf"/>
</dbReference>
<evidence type="ECO:0000313" key="3">
    <source>
        <dbReference type="EMBL" id="QDT32995.1"/>
    </source>
</evidence>
<dbReference type="AlphaFoldDB" id="A0A517QN11"/>
<dbReference type="RefSeq" id="WP_145198674.1">
    <property type="nucleotide sequence ID" value="NZ_CP036267.1"/>
</dbReference>
<dbReference type="KEGG" id="tpol:Mal48_22460"/>
<dbReference type="Proteomes" id="UP000315724">
    <property type="component" value="Chromosome"/>
</dbReference>
<dbReference type="Gene3D" id="3.90.79.10">
    <property type="entry name" value="Nucleoside Triphosphate Pyrophosphohydrolase"/>
    <property type="match status" value="1"/>
</dbReference>
<dbReference type="GO" id="GO:0016787">
    <property type="term" value="F:hydrolase activity"/>
    <property type="evidence" value="ECO:0007669"/>
    <property type="project" value="UniProtKB-KW"/>
</dbReference>
<dbReference type="InterPro" id="IPR000086">
    <property type="entry name" value="NUDIX_hydrolase_dom"/>
</dbReference>
<accession>A0A517QN11</accession>
<dbReference type="OrthoDB" id="9786032at2"/>
<dbReference type="Pfam" id="PF00293">
    <property type="entry name" value="NUDIX"/>
    <property type="match status" value="1"/>
</dbReference>
<keyword evidence="4" id="KW-1185">Reference proteome</keyword>
<organism evidence="3 4">
    <name type="scientific">Thalassoglobus polymorphus</name>
    <dbReference type="NCBI Taxonomy" id="2527994"/>
    <lineage>
        <taxon>Bacteria</taxon>
        <taxon>Pseudomonadati</taxon>
        <taxon>Planctomycetota</taxon>
        <taxon>Planctomycetia</taxon>
        <taxon>Planctomycetales</taxon>
        <taxon>Planctomycetaceae</taxon>
        <taxon>Thalassoglobus</taxon>
    </lineage>
</organism>
<dbReference type="SUPFAM" id="SSF55811">
    <property type="entry name" value="Nudix"/>
    <property type="match status" value="1"/>
</dbReference>
<name>A0A517QN11_9PLAN</name>
<keyword evidence="1 3" id="KW-0378">Hydrolase</keyword>
<sequence length="166" mass="19111">MAEEIFDVCDECDQVIGQAPRAEVHARGLLHRAVHIWIWRSDGRLMVHLRSDTKDQFPNFYTSSASGHLDAGEDYEQAAHRELKEELDLAGELTRLTKLPASPLTANEHSVLYEMITDEPPKPDPGEIAEVEYFTRQELLQLLDTKPDKLTPPFRALLEWWFETQK</sequence>
<reference evidence="3 4" key="1">
    <citation type="submission" date="2019-02" db="EMBL/GenBank/DDBJ databases">
        <title>Deep-cultivation of Planctomycetes and their phenomic and genomic characterization uncovers novel biology.</title>
        <authorList>
            <person name="Wiegand S."/>
            <person name="Jogler M."/>
            <person name="Boedeker C."/>
            <person name="Pinto D."/>
            <person name="Vollmers J."/>
            <person name="Rivas-Marin E."/>
            <person name="Kohn T."/>
            <person name="Peeters S.H."/>
            <person name="Heuer A."/>
            <person name="Rast P."/>
            <person name="Oberbeckmann S."/>
            <person name="Bunk B."/>
            <person name="Jeske O."/>
            <person name="Meyerdierks A."/>
            <person name="Storesund J.E."/>
            <person name="Kallscheuer N."/>
            <person name="Luecker S."/>
            <person name="Lage O.M."/>
            <person name="Pohl T."/>
            <person name="Merkel B.J."/>
            <person name="Hornburger P."/>
            <person name="Mueller R.-W."/>
            <person name="Bruemmer F."/>
            <person name="Labrenz M."/>
            <person name="Spormann A.M."/>
            <person name="Op den Camp H."/>
            <person name="Overmann J."/>
            <person name="Amann R."/>
            <person name="Jetten M.S.M."/>
            <person name="Mascher T."/>
            <person name="Medema M.H."/>
            <person name="Devos D.P."/>
            <person name="Kaster A.-K."/>
            <person name="Ovreas L."/>
            <person name="Rohde M."/>
            <person name="Galperin M.Y."/>
            <person name="Jogler C."/>
        </authorList>
    </citation>
    <scope>NUCLEOTIDE SEQUENCE [LARGE SCALE GENOMIC DNA]</scope>
    <source>
        <strain evidence="3 4">Mal48</strain>
    </source>
</reference>
<dbReference type="InterPro" id="IPR020084">
    <property type="entry name" value="NUDIX_hydrolase_CS"/>
</dbReference>
<evidence type="ECO:0000259" key="2">
    <source>
        <dbReference type="PROSITE" id="PS51462"/>
    </source>
</evidence>
<dbReference type="EC" id="3.6.1.-" evidence="3"/>
<dbReference type="EMBL" id="CP036267">
    <property type="protein sequence ID" value="QDT32995.1"/>
    <property type="molecule type" value="Genomic_DNA"/>
</dbReference>
<dbReference type="PROSITE" id="PS00893">
    <property type="entry name" value="NUDIX_BOX"/>
    <property type="match status" value="1"/>
</dbReference>
<proteinExistence type="predicted"/>
<evidence type="ECO:0000313" key="4">
    <source>
        <dbReference type="Proteomes" id="UP000315724"/>
    </source>
</evidence>
<protein>
    <submittedName>
        <fullName evidence="3">Nudix hydrolase</fullName>
        <ecNumber evidence="3">3.6.1.-</ecNumber>
    </submittedName>
</protein>
<dbReference type="CDD" id="cd04692">
    <property type="entry name" value="NUDIX_Hydrolase"/>
    <property type="match status" value="1"/>
</dbReference>
<dbReference type="PANTHER" id="PTHR10885">
    <property type="entry name" value="ISOPENTENYL-DIPHOSPHATE DELTA-ISOMERASE"/>
    <property type="match status" value="1"/>
</dbReference>
<gene>
    <name evidence="3" type="ORF">Mal48_22460</name>
</gene>
<feature type="domain" description="Nudix hydrolase" evidence="2">
    <location>
        <begin position="29"/>
        <end position="156"/>
    </location>
</feature>